<keyword evidence="2" id="KW-0560">Oxidoreductase</keyword>
<evidence type="ECO:0000259" key="3">
    <source>
        <dbReference type="SMART" id="SM00829"/>
    </source>
</evidence>
<dbReference type="SUPFAM" id="SSF51735">
    <property type="entry name" value="NAD(P)-binding Rossmann-fold domains"/>
    <property type="match status" value="1"/>
</dbReference>
<dbReference type="SMART" id="SM00829">
    <property type="entry name" value="PKS_ER"/>
    <property type="match status" value="1"/>
</dbReference>
<dbReference type="InterPro" id="IPR013149">
    <property type="entry name" value="ADH-like_C"/>
</dbReference>
<dbReference type="Pfam" id="PF08240">
    <property type="entry name" value="ADH_N"/>
    <property type="match status" value="1"/>
</dbReference>
<dbReference type="RefSeq" id="WP_165761635.1">
    <property type="nucleotide sequence ID" value="NZ_MVID01000027.1"/>
</dbReference>
<feature type="domain" description="Enoyl reductase (ER)" evidence="3">
    <location>
        <begin position="8"/>
        <end position="315"/>
    </location>
</feature>
<reference evidence="4 5" key="1">
    <citation type="submission" date="2018-05" db="EMBL/GenBank/DDBJ databases">
        <authorList>
            <consortium name="IHU Genomes"/>
        </authorList>
    </citation>
    <scope>NUCLEOTIDE SEQUENCE [LARGE SCALE GENOMIC DNA]</scope>
    <source>
        <strain evidence="4 5">P7335</strain>
    </source>
</reference>
<dbReference type="AlphaFoldDB" id="A0A375YKL7"/>
<keyword evidence="5" id="KW-1185">Reference proteome</keyword>
<organism evidence="4 5">
    <name type="scientific">Mycolicibacterium parafortuitum</name>
    <name type="common">Mycobacterium parafortuitum</name>
    <dbReference type="NCBI Taxonomy" id="39692"/>
    <lineage>
        <taxon>Bacteria</taxon>
        <taxon>Bacillati</taxon>
        <taxon>Actinomycetota</taxon>
        <taxon>Actinomycetes</taxon>
        <taxon>Mycobacteriales</taxon>
        <taxon>Mycobacteriaceae</taxon>
        <taxon>Mycolicibacterium</taxon>
    </lineage>
</organism>
<name>A0A375YKL7_MYCPF</name>
<dbReference type="EMBL" id="UEGS01000001">
    <property type="protein sequence ID" value="SRX81642.1"/>
    <property type="molecule type" value="Genomic_DNA"/>
</dbReference>
<dbReference type="GO" id="GO:0003960">
    <property type="term" value="F:quinone reductase (NADPH) activity"/>
    <property type="evidence" value="ECO:0007669"/>
    <property type="project" value="TreeGrafter"/>
</dbReference>
<proteinExistence type="predicted"/>
<dbReference type="SUPFAM" id="SSF50129">
    <property type="entry name" value="GroES-like"/>
    <property type="match status" value="1"/>
</dbReference>
<dbReference type="PANTHER" id="PTHR48106">
    <property type="entry name" value="QUINONE OXIDOREDUCTASE PIG3-RELATED"/>
    <property type="match status" value="1"/>
</dbReference>
<dbReference type="InterPro" id="IPR020843">
    <property type="entry name" value="ER"/>
</dbReference>
<dbReference type="InterPro" id="IPR011032">
    <property type="entry name" value="GroES-like_sf"/>
</dbReference>
<dbReference type="InterPro" id="IPR036291">
    <property type="entry name" value="NAD(P)-bd_dom_sf"/>
</dbReference>
<dbReference type="GO" id="GO:0070402">
    <property type="term" value="F:NADPH binding"/>
    <property type="evidence" value="ECO:0007669"/>
    <property type="project" value="TreeGrafter"/>
</dbReference>
<accession>A0A375YKL7</accession>
<sequence>MVRQVILDDTRAVRIRETDLPPAGEGQVRVRVSRAGVNFWEVMQRHGRVPLPEHRVPGLEGVGVVDEVGAGVTGLAPGQRVAWSKVPGSYADVVAGPAVSFVAVPDAVSDDTAAALLFQGLTAHYLCQDAWQAGRGDTAIVTAAAGGVGVLLTQLLVARGVRVIGVVSKPEKADTAIRAGAATVLTYSDDLTGEVRALAPNGAAVVYDAVGAGVAEPLLGTLRPRGAMVLYGAASGREADITAANLVAGSYFLTRAAGRDYLGEPAAVAERSAVLLGLAAQGVLNPVVGAQFSLSEAGAAWDALESRSTVGKLLLAPSAP</sequence>
<dbReference type="GO" id="GO:0035925">
    <property type="term" value="F:mRNA 3'-UTR AU-rich region binding"/>
    <property type="evidence" value="ECO:0007669"/>
    <property type="project" value="TreeGrafter"/>
</dbReference>
<dbReference type="STRING" id="39692.BST38_23570"/>
<dbReference type="Gene3D" id="3.40.50.720">
    <property type="entry name" value="NAD(P)-binding Rossmann-like Domain"/>
    <property type="match status" value="1"/>
</dbReference>
<evidence type="ECO:0000256" key="2">
    <source>
        <dbReference type="ARBA" id="ARBA00023002"/>
    </source>
</evidence>
<dbReference type="PANTHER" id="PTHR48106:SF13">
    <property type="entry name" value="QUINONE OXIDOREDUCTASE-RELATED"/>
    <property type="match status" value="1"/>
</dbReference>
<dbReference type="Proteomes" id="UP000252008">
    <property type="component" value="Unassembled WGS sequence"/>
</dbReference>
<dbReference type="Pfam" id="PF00107">
    <property type="entry name" value="ADH_zinc_N"/>
    <property type="match status" value="1"/>
</dbReference>
<protein>
    <submittedName>
        <fullName evidence="4">Alcohol dehydrogenase zinc-binding domain-containing protein [Thermobispora bispora DSM]</fullName>
    </submittedName>
</protein>
<gene>
    <name evidence="4" type="ORF">MPP7335_03398</name>
</gene>
<dbReference type="GO" id="GO:0005829">
    <property type="term" value="C:cytosol"/>
    <property type="evidence" value="ECO:0007669"/>
    <property type="project" value="TreeGrafter"/>
</dbReference>
<dbReference type="Gene3D" id="3.90.180.10">
    <property type="entry name" value="Medium-chain alcohol dehydrogenases, catalytic domain"/>
    <property type="match status" value="1"/>
</dbReference>
<evidence type="ECO:0000313" key="4">
    <source>
        <dbReference type="EMBL" id="SRX81642.1"/>
    </source>
</evidence>
<evidence type="ECO:0000313" key="5">
    <source>
        <dbReference type="Proteomes" id="UP000252008"/>
    </source>
</evidence>
<evidence type="ECO:0000256" key="1">
    <source>
        <dbReference type="ARBA" id="ARBA00022857"/>
    </source>
</evidence>
<keyword evidence="1" id="KW-0521">NADP</keyword>
<dbReference type="InterPro" id="IPR013154">
    <property type="entry name" value="ADH-like_N"/>
</dbReference>